<dbReference type="Pfam" id="PF12937">
    <property type="entry name" value="F-box-like"/>
    <property type="match status" value="1"/>
</dbReference>
<dbReference type="InterPro" id="IPR036047">
    <property type="entry name" value="F-box-like_dom_sf"/>
</dbReference>
<organism evidence="2">
    <name type="scientific">Ganoderma boninense</name>
    <dbReference type="NCBI Taxonomy" id="34458"/>
    <lineage>
        <taxon>Eukaryota</taxon>
        <taxon>Fungi</taxon>
        <taxon>Dikarya</taxon>
        <taxon>Basidiomycota</taxon>
        <taxon>Agaricomycotina</taxon>
        <taxon>Agaricomycetes</taxon>
        <taxon>Polyporales</taxon>
        <taxon>Polyporaceae</taxon>
        <taxon>Ganoderma</taxon>
    </lineage>
</organism>
<dbReference type="InterPro" id="IPR001810">
    <property type="entry name" value="F-box_dom"/>
</dbReference>
<evidence type="ECO:0000313" key="2">
    <source>
        <dbReference type="EMBL" id="VWP01628.1"/>
    </source>
</evidence>
<protein>
    <submittedName>
        <fullName evidence="2">N/A</fullName>
    </submittedName>
</protein>
<feature type="domain" description="F-box" evidence="1">
    <location>
        <begin position="20"/>
        <end position="65"/>
    </location>
</feature>
<sequence length="585" mass="64373">MYSNAAHFGSHSTAVCSAAIHDLPAEVLFLIFWSYLYGQDIARCMRVCRYFANLINSDVYLQYRIELAKNGMIDGPSGTLPVSERLERLRQYSSNFRNGIFNHEDITAHPDYLQQFLKIQSRGRSRTETAGGVTSVLHISDSDSRKYFLAVFVDPSEQAGIIDRAQDLFVTFEQCFDTGTNTWPFQLRLFSWSGLQVCQTDHPAAAAPRVQIWPLSAYPGNLPAQIQIHSTVIGGCYVVWNVFAMKDHVPSHSIHACNWRTGQMVSRIDLGATHHNFVLLDDTYILALPAESDPDSDSEPPLLVFSLAPPSQSPATTRPLCCLQLPAVSLNPGERVVDREMRTSRHPPTPNGHFHDDPSVSMVVLTYDLAMDGSAWPARSRTSYLLIPCAALLAHLRLVSVVGASPDPDPPAPVPWEAWGPLMSLRLWAAVHPHADHFPGSIALVPYGSRMPVVVFEGPDCTRASVCVFETNPLVVRHARAIARSNSDLNSEAGSGGILESRTRATVGSAIVEDVEAALPGVVDPECSAIPFVVYRFGIPLDMEEEQHASRMIQAVRMSMTGFTVTVSSRDSATRPLRCAQRGIN</sequence>
<proteinExistence type="predicted"/>
<dbReference type="EMBL" id="LR729531">
    <property type="protein sequence ID" value="VWP01628.1"/>
    <property type="molecule type" value="Genomic_DNA"/>
</dbReference>
<gene>
    <name evidence="2" type="primary">I1R980</name>
</gene>
<accession>A0A5K1K627</accession>
<evidence type="ECO:0000259" key="1">
    <source>
        <dbReference type="Pfam" id="PF12937"/>
    </source>
</evidence>
<dbReference type="AlphaFoldDB" id="A0A5K1K627"/>
<dbReference type="CDD" id="cd09917">
    <property type="entry name" value="F-box_SF"/>
    <property type="match status" value="1"/>
</dbReference>
<dbReference type="Gene3D" id="1.20.1280.50">
    <property type="match status" value="1"/>
</dbReference>
<dbReference type="SUPFAM" id="SSF81383">
    <property type="entry name" value="F-box domain"/>
    <property type="match status" value="1"/>
</dbReference>
<name>A0A5K1K627_9APHY</name>
<reference evidence="2" key="1">
    <citation type="submission" date="2019-10" db="EMBL/GenBank/DDBJ databases">
        <authorList>
            <person name="Nor Muhammad N."/>
        </authorList>
    </citation>
    <scope>NUCLEOTIDE SEQUENCE</scope>
</reference>